<dbReference type="InParanoid" id="W2RPE9"/>
<dbReference type="eggNOG" id="ENOG502SQ6R">
    <property type="taxonomic scope" value="Eukaryota"/>
</dbReference>
<comment type="similarity">
    <text evidence="2">Belongs to the ustYa family.</text>
</comment>
<dbReference type="GO" id="GO:0043386">
    <property type="term" value="P:mycotoxin biosynthetic process"/>
    <property type="evidence" value="ECO:0007669"/>
    <property type="project" value="InterPro"/>
</dbReference>
<evidence type="ECO:0000256" key="1">
    <source>
        <dbReference type="ARBA" id="ARBA00004685"/>
    </source>
</evidence>
<evidence type="ECO:0000313" key="4">
    <source>
        <dbReference type="EMBL" id="ETN37604.1"/>
    </source>
</evidence>
<dbReference type="OrthoDB" id="3687641at2759"/>
<dbReference type="HOGENOM" id="CLU_042941_0_2_1"/>
<comment type="pathway">
    <text evidence="1">Mycotoxin biosynthesis.</text>
</comment>
<keyword evidence="5" id="KW-1185">Reference proteome</keyword>
<proteinExistence type="inferred from homology"/>
<feature type="region of interest" description="Disordered" evidence="3">
    <location>
        <begin position="1"/>
        <end position="56"/>
    </location>
</feature>
<dbReference type="InterPro" id="IPR021765">
    <property type="entry name" value="UstYa-like"/>
</dbReference>
<dbReference type="AlphaFoldDB" id="W2RPE9"/>
<dbReference type="RefSeq" id="XP_008719773.1">
    <property type="nucleotide sequence ID" value="XM_008721551.1"/>
</dbReference>
<organism evidence="4 5">
    <name type="scientific">Cyphellophora europaea (strain CBS 101466)</name>
    <name type="common">Phialophora europaea</name>
    <dbReference type="NCBI Taxonomy" id="1220924"/>
    <lineage>
        <taxon>Eukaryota</taxon>
        <taxon>Fungi</taxon>
        <taxon>Dikarya</taxon>
        <taxon>Ascomycota</taxon>
        <taxon>Pezizomycotina</taxon>
        <taxon>Eurotiomycetes</taxon>
        <taxon>Chaetothyriomycetidae</taxon>
        <taxon>Chaetothyriales</taxon>
        <taxon>Cyphellophoraceae</taxon>
        <taxon>Cyphellophora</taxon>
    </lineage>
</organism>
<protein>
    <recommendedName>
        <fullName evidence="6">Tat pathway signal sequence</fullName>
    </recommendedName>
</protein>
<dbReference type="VEuPathDB" id="FungiDB:HMPREF1541_07226"/>
<reference evidence="4 5" key="1">
    <citation type="submission" date="2013-03" db="EMBL/GenBank/DDBJ databases">
        <title>The Genome Sequence of Phialophora europaea CBS 101466.</title>
        <authorList>
            <consortium name="The Broad Institute Genomics Platform"/>
            <person name="Cuomo C."/>
            <person name="de Hoog S."/>
            <person name="Gorbushina A."/>
            <person name="Walker B."/>
            <person name="Young S.K."/>
            <person name="Zeng Q."/>
            <person name="Gargeya S."/>
            <person name="Fitzgerald M."/>
            <person name="Haas B."/>
            <person name="Abouelleil A."/>
            <person name="Allen A.W."/>
            <person name="Alvarado L."/>
            <person name="Arachchi H.M."/>
            <person name="Berlin A.M."/>
            <person name="Chapman S.B."/>
            <person name="Gainer-Dewar J."/>
            <person name="Goldberg J."/>
            <person name="Griggs A."/>
            <person name="Gujja S."/>
            <person name="Hansen M."/>
            <person name="Howarth C."/>
            <person name="Imamovic A."/>
            <person name="Ireland A."/>
            <person name="Larimer J."/>
            <person name="McCowan C."/>
            <person name="Murphy C."/>
            <person name="Pearson M."/>
            <person name="Poon T.W."/>
            <person name="Priest M."/>
            <person name="Roberts A."/>
            <person name="Saif S."/>
            <person name="Shea T."/>
            <person name="Sisk P."/>
            <person name="Sykes S."/>
            <person name="Wortman J."/>
            <person name="Nusbaum C."/>
            <person name="Birren B."/>
        </authorList>
    </citation>
    <scope>NUCLEOTIDE SEQUENCE [LARGE SCALE GENOMIC DNA]</scope>
    <source>
        <strain evidence="4 5">CBS 101466</strain>
    </source>
</reference>
<name>W2RPE9_CYPE1</name>
<dbReference type="Proteomes" id="UP000030752">
    <property type="component" value="Unassembled WGS sequence"/>
</dbReference>
<evidence type="ECO:0000313" key="5">
    <source>
        <dbReference type="Proteomes" id="UP000030752"/>
    </source>
</evidence>
<dbReference type="EMBL" id="KB822723">
    <property type="protein sequence ID" value="ETN37604.1"/>
    <property type="molecule type" value="Genomic_DNA"/>
</dbReference>
<evidence type="ECO:0000256" key="2">
    <source>
        <dbReference type="ARBA" id="ARBA00035112"/>
    </source>
</evidence>
<sequence length="277" mass="31037">MAAPPPYTTEKHPSPNHGLHISLLPRDDDEDTSPHTPLLQHTPFTSTHPRHPPSPAHRRHWPWILHALLTTLSLTILLATLLSPRLPSTAACLPLTSSYSPAFPAIHYQTLKLDPGSNISASPYVGPTLAADLHWGRVNFGDQMISPRELDLLHKPRDNSLKVTDPKTGEVGYRVGLEVFHQLHCLNMVRKATYPGYEDAYTGGDFGVPRAQLRGHLDHCIEILRMTLECHADVGLITFSEVEGKGWQPDFAQWRVCRDYEQVRDWAVERVVATDVV</sequence>
<accession>W2RPE9</accession>
<evidence type="ECO:0000256" key="3">
    <source>
        <dbReference type="SAM" id="MobiDB-lite"/>
    </source>
</evidence>
<dbReference type="Pfam" id="PF11807">
    <property type="entry name" value="UstYa"/>
    <property type="match status" value="1"/>
</dbReference>
<dbReference type="PANTHER" id="PTHR33365">
    <property type="entry name" value="YALI0B05434P"/>
    <property type="match status" value="1"/>
</dbReference>
<evidence type="ECO:0008006" key="6">
    <source>
        <dbReference type="Google" id="ProtNLM"/>
    </source>
</evidence>
<dbReference type="GeneID" id="19974565"/>
<gene>
    <name evidence="4" type="ORF">HMPREF1541_07226</name>
</gene>
<dbReference type="PANTHER" id="PTHR33365:SF4">
    <property type="entry name" value="CYCLOCHLOROTINE BIOSYNTHESIS PROTEIN O"/>
    <property type="match status" value="1"/>
</dbReference>
<dbReference type="STRING" id="1220924.W2RPE9"/>